<sequence length="165" mass="18258">MGHCGADLLVFQVLNFGEADFGRNCVGLTPHYQVVLDVIPHLTLDFIDWEDGFTVRLDVTIFYFHVTVKIAQRLIIRVRVFVEPRGSILTGLIRNSRVDSVLGRTIILVDSGTYSDCVIGISKATVNPTNLRCLSGQVVSNASANCVVVTLYRNVVFLVIMDLTD</sequence>
<accession>A0A317U118</accession>
<evidence type="ECO:0000313" key="1">
    <source>
        <dbReference type="EMBL" id="PWY54915.1"/>
    </source>
</evidence>
<evidence type="ECO:0000313" key="2">
    <source>
        <dbReference type="Proteomes" id="UP000247152"/>
    </source>
</evidence>
<dbReference type="Proteomes" id="UP000247152">
    <property type="component" value="Unassembled WGS sequence"/>
</dbReference>
<protein>
    <submittedName>
        <fullName evidence="1">Uncharacterized protein</fullName>
    </submittedName>
</protein>
<dbReference type="AlphaFoldDB" id="A0A317U118"/>
<gene>
    <name evidence="1" type="ORF">DGG96_14570</name>
</gene>
<name>A0A317U118_9GAMM</name>
<proteinExistence type="predicted"/>
<organism evidence="1 2">
    <name type="scientific">Legionella qingyii</name>
    <dbReference type="NCBI Taxonomy" id="2184757"/>
    <lineage>
        <taxon>Bacteria</taxon>
        <taxon>Pseudomonadati</taxon>
        <taxon>Pseudomonadota</taxon>
        <taxon>Gammaproteobacteria</taxon>
        <taxon>Legionellales</taxon>
        <taxon>Legionellaceae</taxon>
        <taxon>Legionella</taxon>
    </lineage>
</organism>
<dbReference type="EMBL" id="QHJG01000025">
    <property type="protein sequence ID" value="PWY54915.1"/>
    <property type="molecule type" value="Genomic_DNA"/>
</dbReference>
<reference evidence="1 2" key="1">
    <citation type="submission" date="2018-05" db="EMBL/GenBank/DDBJ databases">
        <title>Legionella qingyii sp.nov., whole genome shotgun sequence.</title>
        <authorList>
            <person name="Wu H."/>
            <person name="Zhu Q."/>
            <person name="Hu C."/>
        </authorList>
    </citation>
    <scope>NUCLEOTIDE SEQUENCE [LARGE SCALE GENOMIC DNA]</scope>
    <source>
        <strain evidence="1 2">HEB18</strain>
    </source>
</reference>
<comment type="caution">
    <text evidence="1">The sequence shown here is derived from an EMBL/GenBank/DDBJ whole genome shotgun (WGS) entry which is preliminary data.</text>
</comment>